<name>A0A8X7U4T5_BRACI</name>
<evidence type="ECO:0000313" key="2">
    <source>
        <dbReference type="Proteomes" id="UP000886595"/>
    </source>
</evidence>
<gene>
    <name evidence="1" type="ORF">Bca52824_070140</name>
</gene>
<protein>
    <submittedName>
        <fullName evidence="1">Uncharacterized protein</fullName>
    </submittedName>
</protein>
<comment type="caution">
    <text evidence="1">The sequence shown here is derived from an EMBL/GenBank/DDBJ whole genome shotgun (WGS) entry which is preliminary data.</text>
</comment>
<dbReference type="EMBL" id="JAAMPC010000014">
    <property type="protein sequence ID" value="KAG2263061.1"/>
    <property type="molecule type" value="Genomic_DNA"/>
</dbReference>
<proteinExistence type="predicted"/>
<keyword evidence="2" id="KW-1185">Reference proteome</keyword>
<organism evidence="1 2">
    <name type="scientific">Brassica carinata</name>
    <name type="common">Ethiopian mustard</name>
    <name type="synonym">Abyssinian cabbage</name>
    <dbReference type="NCBI Taxonomy" id="52824"/>
    <lineage>
        <taxon>Eukaryota</taxon>
        <taxon>Viridiplantae</taxon>
        <taxon>Streptophyta</taxon>
        <taxon>Embryophyta</taxon>
        <taxon>Tracheophyta</taxon>
        <taxon>Spermatophyta</taxon>
        <taxon>Magnoliopsida</taxon>
        <taxon>eudicotyledons</taxon>
        <taxon>Gunneridae</taxon>
        <taxon>Pentapetalae</taxon>
        <taxon>rosids</taxon>
        <taxon>malvids</taxon>
        <taxon>Brassicales</taxon>
        <taxon>Brassicaceae</taxon>
        <taxon>Brassiceae</taxon>
        <taxon>Brassica</taxon>
    </lineage>
</organism>
<sequence>MVALSGCFHLQLSPSSSKFHRPNPSLSTRPNPSLSYLSSSLSISLTGACYCLLFSETVNGLTLSSLQTIAVLEVSHLRPFQALTLIWSHTLNYVSGSQAQALSKLSLSANSSHSIFGCFMFALYGYMFALYA</sequence>
<evidence type="ECO:0000313" key="1">
    <source>
        <dbReference type="EMBL" id="KAG2263061.1"/>
    </source>
</evidence>
<reference evidence="1 2" key="1">
    <citation type="submission" date="2020-02" db="EMBL/GenBank/DDBJ databases">
        <authorList>
            <person name="Ma Q."/>
            <person name="Huang Y."/>
            <person name="Song X."/>
            <person name="Pei D."/>
        </authorList>
    </citation>
    <scope>NUCLEOTIDE SEQUENCE [LARGE SCALE GENOMIC DNA]</scope>
    <source>
        <strain evidence="1">Sxm20200214</strain>
        <tissue evidence="1">Leaf</tissue>
    </source>
</reference>
<dbReference type="AlphaFoldDB" id="A0A8X7U4T5"/>
<dbReference type="Proteomes" id="UP000886595">
    <property type="component" value="Unassembled WGS sequence"/>
</dbReference>
<accession>A0A8X7U4T5</accession>